<dbReference type="Pfam" id="PF03319">
    <property type="entry name" value="EutN_CcmL"/>
    <property type="match status" value="1"/>
</dbReference>
<dbReference type="SUPFAM" id="SSF159133">
    <property type="entry name" value="EutN/CcmL-like"/>
    <property type="match status" value="1"/>
</dbReference>
<gene>
    <name evidence="3" type="ORF">C0601_11695</name>
</gene>
<proteinExistence type="predicted"/>
<keyword evidence="2" id="KW-1283">Bacterial microcompartment</keyword>
<dbReference type="EMBL" id="PKTG01000123">
    <property type="protein sequence ID" value="PLX16017.1"/>
    <property type="molecule type" value="Genomic_DNA"/>
</dbReference>
<comment type="caution">
    <text evidence="3">The sequence shown here is derived from an EMBL/GenBank/DDBJ whole genome shotgun (WGS) entry which is preliminary data.</text>
</comment>
<protein>
    <recommendedName>
        <fullName evidence="5">Ethanolamine utilization protein EutN</fullName>
    </recommendedName>
</protein>
<organism evidence="3 4">
    <name type="scientific">Muiribacterium halophilum</name>
    <dbReference type="NCBI Taxonomy" id="2053465"/>
    <lineage>
        <taxon>Bacteria</taxon>
        <taxon>Candidatus Muiribacteriota</taxon>
        <taxon>Candidatus Muiribacteriia</taxon>
        <taxon>Candidatus Muiribacteriales</taxon>
        <taxon>Candidatus Muiribacteriaceae</taxon>
        <taxon>Candidatus Muiribacterium</taxon>
    </lineage>
</organism>
<evidence type="ECO:0000256" key="2">
    <source>
        <dbReference type="ARBA" id="ARBA00024446"/>
    </source>
</evidence>
<name>A0A2N5ZBI3_MUIH1</name>
<dbReference type="PROSITE" id="PS51932">
    <property type="entry name" value="BMV"/>
    <property type="match status" value="1"/>
</dbReference>
<dbReference type="Proteomes" id="UP000234857">
    <property type="component" value="Unassembled WGS sequence"/>
</dbReference>
<dbReference type="AlphaFoldDB" id="A0A2N5ZBI3"/>
<dbReference type="InterPro" id="IPR004992">
    <property type="entry name" value="EutN_CcmL"/>
</dbReference>
<evidence type="ECO:0000313" key="3">
    <source>
        <dbReference type="EMBL" id="PLX16017.1"/>
    </source>
</evidence>
<dbReference type="CDD" id="cd01614">
    <property type="entry name" value="EutN_CcmL"/>
    <property type="match status" value="1"/>
</dbReference>
<accession>A0A2N5ZBI3</accession>
<dbReference type="PANTHER" id="PTHR36539:SF1">
    <property type="entry name" value="BACTERIAL MICROCOMPARTMENT SHELL VERTEX PROTEIN EUTN"/>
    <property type="match status" value="1"/>
</dbReference>
<dbReference type="GO" id="GO:0031469">
    <property type="term" value="C:bacterial microcompartment"/>
    <property type="evidence" value="ECO:0007669"/>
    <property type="project" value="UniProtKB-SubCell"/>
</dbReference>
<sequence>MYLMFLAKVVGNVVSSVKNPSLEGRKMMLVKQTDLDGNAKGEELMAIDTVCSGIGDTVIVVKEGSTAQMLLEDKKVPVHTVIVGVVDKITLDNRK</sequence>
<dbReference type="PANTHER" id="PTHR36539">
    <property type="entry name" value="ETHANOLAMINE UTILIZATION PROTEIN EUTN"/>
    <property type="match status" value="1"/>
</dbReference>
<dbReference type="InterPro" id="IPR036677">
    <property type="entry name" value="EutN_CcmL_sf"/>
</dbReference>
<dbReference type="Gene3D" id="2.40.50.220">
    <property type="entry name" value="EutN/Ccml"/>
    <property type="match status" value="1"/>
</dbReference>
<comment type="subcellular location">
    <subcellularLocation>
        <location evidence="1">Bacterial microcompartment</location>
    </subcellularLocation>
</comment>
<evidence type="ECO:0000313" key="4">
    <source>
        <dbReference type="Proteomes" id="UP000234857"/>
    </source>
</evidence>
<evidence type="ECO:0000256" key="1">
    <source>
        <dbReference type="ARBA" id="ARBA00024322"/>
    </source>
</evidence>
<reference evidence="3 4" key="1">
    <citation type="submission" date="2017-11" db="EMBL/GenBank/DDBJ databases">
        <title>Genome-resolved metagenomics identifies genetic mobility, metabolic interactions, and unexpected diversity in perchlorate-reducing communities.</title>
        <authorList>
            <person name="Barnum T.P."/>
            <person name="Figueroa I.A."/>
            <person name="Carlstrom C.I."/>
            <person name="Lucas L.N."/>
            <person name="Engelbrektson A.L."/>
            <person name="Coates J.D."/>
        </authorList>
    </citation>
    <scope>NUCLEOTIDE SEQUENCE [LARGE SCALE GENOMIC DNA]</scope>
    <source>
        <strain evidence="3">BM706</strain>
    </source>
</reference>
<evidence type="ECO:0008006" key="5">
    <source>
        <dbReference type="Google" id="ProtNLM"/>
    </source>
</evidence>